<keyword evidence="2" id="KW-0677">Repeat</keyword>
<feature type="compositionally biased region" description="Acidic residues" evidence="3">
    <location>
        <begin position="654"/>
        <end position="664"/>
    </location>
</feature>
<dbReference type="OrthoDB" id="4869960at2759"/>
<dbReference type="SMART" id="SM00320">
    <property type="entry name" value="WD40"/>
    <property type="match status" value="7"/>
</dbReference>
<proteinExistence type="predicted"/>
<name>A0A0K2U200_LEPSM</name>
<dbReference type="PANTHER" id="PTHR15574">
    <property type="entry name" value="WD REPEAT DOMAIN-CONTAINING FAMILY"/>
    <property type="match status" value="1"/>
</dbReference>
<dbReference type="GO" id="GO:0005737">
    <property type="term" value="C:cytoplasm"/>
    <property type="evidence" value="ECO:0007669"/>
    <property type="project" value="TreeGrafter"/>
</dbReference>
<evidence type="ECO:0000256" key="2">
    <source>
        <dbReference type="ARBA" id="ARBA00022737"/>
    </source>
</evidence>
<feature type="compositionally biased region" description="Polar residues" evidence="3">
    <location>
        <begin position="637"/>
        <end position="653"/>
    </location>
</feature>
<feature type="compositionally biased region" description="Low complexity" evidence="3">
    <location>
        <begin position="392"/>
        <end position="415"/>
    </location>
</feature>
<dbReference type="Gene3D" id="2.130.10.10">
    <property type="entry name" value="YVTN repeat-like/Quinoprotein amine dehydrogenase"/>
    <property type="match status" value="2"/>
</dbReference>
<organism evidence="4">
    <name type="scientific">Lepeophtheirus salmonis</name>
    <name type="common">Salmon louse</name>
    <name type="synonym">Caligus salmonis</name>
    <dbReference type="NCBI Taxonomy" id="72036"/>
    <lineage>
        <taxon>Eukaryota</taxon>
        <taxon>Metazoa</taxon>
        <taxon>Ecdysozoa</taxon>
        <taxon>Arthropoda</taxon>
        <taxon>Crustacea</taxon>
        <taxon>Multicrustacea</taxon>
        <taxon>Hexanauplia</taxon>
        <taxon>Copepoda</taxon>
        <taxon>Siphonostomatoida</taxon>
        <taxon>Caligidae</taxon>
        <taxon>Lepeophtheirus</taxon>
    </lineage>
</organism>
<dbReference type="PANTHER" id="PTHR15574:SF39">
    <property type="entry name" value="DDB1- AND CUL4-ASSOCIATED FACTOR 6"/>
    <property type="match status" value="1"/>
</dbReference>
<dbReference type="Pfam" id="PF00400">
    <property type="entry name" value="WD40"/>
    <property type="match status" value="2"/>
</dbReference>
<dbReference type="InterPro" id="IPR045151">
    <property type="entry name" value="DCAF8"/>
</dbReference>
<evidence type="ECO:0000256" key="3">
    <source>
        <dbReference type="SAM" id="MobiDB-lite"/>
    </source>
</evidence>
<accession>A0A0K2U200</accession>
<evidence type="ECO:0000313" key="4">
    <source>
        <dbReference type="EMBL" id="CDW32243.1"/>
    </source>
</evidence>
<dbReference type="SUPFAM" id="SSF50978">
    <property type="entry name" value="WD40 repeat-like"/>
    <property type="match status" value="1"/>
</dbReference>
<feature type="region of interest" description="Disordered" evidence="3">
    <location>
        <begin position="635"/>
        <end position="664"/>
    </location>
</feature>
<dbReference type="InterPro" id="IPR001680">
    <property type="entry name" value="WD40_rpt"/>
</dbReference>
<dbReference type="InterPro" id="IPR015943">
    <property type="entry name" value="WD40/YVTN_repeat-like_dom_sf"/>
</dbReference>
<reference evidence="4" key="1">
    <citation type="submission" date="2014-05" db="EMBL/GenBank/DDBJ databases">
        <authorList>
            <person name="Chronopoulou M."/>
        </authorList>
    </citation>
    <scope>NUCLEOTIDE SEQUENCE</scope>
    <source>
        <tissue evidence="4">Whole organism</tissue>
    </source>
</reference>
<feature type="region of interest" description="Disordered" evidence="3">
    <location>
        <begin position="289"/>
        <end position="346"/>
    </location>
</feature>
<dbReference type="AlphaFoldDB" id="A0A0K2U200"/>
<dbReference type="GO" id="GO:0080008">
    <property type="term" value="C:Cul4-RING E3 ubiquitin ligase complex"/>
    <property type="evidence" value="ECO:0007669"/>
    <property type="project" value="TreeGrafter"/>
</dbReference>
<feature type="compositionally biased region" description="Low complexity" evidence="3">
    <location>
        <begin position="440"/>
        <end position="454"/>
    </location>
</feature>
<evidence type="ECO:0000256" key="1">
    <source>
        <dbReference type="ARBA" id="ARBA00022574"/>
    </source>
</evidence>
<dbReference type="InterPro" id="IPR036322">
    <property type="entry name" value="WD40_repeat_dom_sf"/>
</dbReference>
<protein>
    <submittedName>
        <fullName evidence="4">Putative LOC100745871 [Bombus impatiens]</fullName>
    </submittedName>
</protein>
<keyword evidence="1" id="KW-0853">WD repeat</keyword>
<feature type="region of interest" description="Disordered" evidence="3">
    <location>
        <begin position="382"/>
        <end position="465"/>
    </location>
</feature>
<sequence>MYRSNLSRTLNGYLEGGNVDSNLRTRLFNRSKDNLSFLQRLILMDTADYHRGCVNTLSWNQKGTLLLSGSDDHRLLLTSPYDSKLVEDINMPHKSNIFSAKFLDGEDQKIVSCDGGGAIYFTDLIRDYHSHFACHIGNSAYEVLTYPGEPHSFLSCGEDGTVRSFDLRVRDSCERCKDHVIISSNYPVTSISLNPLLPHHLAVGSNDSCVRIYDRRNLSVSDNGRNCLRSLISRFSLPQLENKKRITSVDYRPDGQEICVSYSYDYIYLFNPEIQDPSKTKKLMVGTITDSDRPSTKRCGQLRSPPPMKRLRLRGDWSDTGPNARPEQVGETSASLNRIGEEGEPQGMNLMQRMTDALARMLNNPSAGQAIRLARSRMAVSSSNIARRSGGTSTAAAVATTSSNSSTNNTSSTSNRDCDTPATSSSSRSDNASRDDRLPNRNTSRSSTDNSTSDPSDDDLVESNLPTRVRNSKCDIYEYETDMFDENGLETINTGHVIIQPAMNKRLTGHRNSRTMIKEATWWGNNYILSGSDCGHIFGWDRESENVVLLLEADRHVVNCIQPHPFDPILATSGIDYNVKFWAPLAEVSEYDEEKINTIMERNEKMLEETRDTVTVPAGLMIRMLASLNQLRRGRSYSGSTASSDTLEISSYQEEVEVEEESDE</sequence>
<dbReference type="EMBL" id="HACA01014882">
    <property type="protein sequence ID" value="CDW32243.1"/>
    <property type="molecule type" value="Transcribed_RNA"/>
</dbReference>
<dbReference type="GO" id="GO:0045944">
    <property type="term" value="P:positive regulation of transcription by RNA polymerase II"/>
    <property type="evidence" value="ECO:0007669"/>
    <property type="project" value="TreeGrafter"/>
</dbReference>